<evidence type="ECO:0000313" key="2">
    <source>
        <dbReference type="EMBL" id="RGE57519.1"/>
    </source>
</evidence>
<dbReference type="Proteomes" id="UP000260812">
    <property type="component" value="Unassembled WGS sequence"/>
</dbReference>
<keyword evidence="1" id="KW-1133">Transmembrane helix</keyword>
<dbReference type="EMBL" id="QVLV01000015">
    <property type="protein sequence ID" value="RGE57519.1"/>
    <property type="molecule type" value="Genomic_DNA"/>
</dbReference>
<name>A0A3E3I053_9FIRM</name>
<keyword evidence="1" id="KW-0472">Membrane</keyword>
<keyword evidence="3" id="KW-1185">Reference proteome</keyword>
<proteinExistence type="predicted"/>
<keyword evidence="1" id="KW-0812">Transmembrane</keyword>
<evidence type="ECO:0000313" key="3">
    <source>
        <dbReference type="Proteomes" id="UP000260812"/>
    </source>
</evidence>
<dbReference type="AlphaFoldDB" id="A0A3E3I053"/>
<protein>
    <submittedName>
        <fullName evidence="2">Uncharacterized protein</fullName>
    </submittedName>
</protein>
<sequence>MNRKVLAAIFSAAVLVVIVMTIILYHLSGFSSFVSMGCTAEGYEQKDGTGYLTIGLEGSPARDSAVIRVSQEALQKELSEGELSDIIGVNMVLEIPAHVARKNNIDRNTDVFGLLYASDAYDKYLTITAVFRR</sequence>
<gene>
    <name evidence="2" type="ORF">DXC51_19345</name>
</gene>
<evidence type="ECO:0000256" key="1">
    <source>
        <dbReference type="SAM" id="Phobius"/>
    </source>
</evidence>
<comment type="caution">
    <text evidence="2">The sequence shown here is derived from an EMBL/GenBank/DDBJ whole genome shotgun (WGS) entry which is preliminary data.</text>
</comment>
<accession>A0A3E3I053</accession>
<reference evidence="2" key="1">
    <citation type="submission" date="2018-08" db="EMBL/GenBank/DDBJ databases">
        <title>A genome reference for cultivated species of the human gut microbiota.</title>
        <authorList>
            <person name="Zou Y."/>
            <person name="Xue W."/>
            <person name="Luo G."/>
        </authorList>
    </citation>
    <scope>NUCLEOTIDE SEQUENCE [LARGE SCALE GENOMIC DNA]</scope>
    <source>
        <strain evidence="2">TF05-5AC</strain>
    </source>
</reference>
<dbReference type="GeneID" id="97988966"/>
<organism evidence="2 3">
    <name type="scientific">Eisenbergiella massiliensis</name>
    <dbReference type="NCBI Taxonomy" id="1720294"/>
    <lineage>
        <taxon>Bacteria</taxon>
        <taxon>Bacillati</taxon>
        <taxon>Bacillota</taxon>
        <taxon>Clostridia</taxon>
        <taxon>Lachnospirales</taxon>
        <taxon>Lachnospiraceae</taxon>
        <taxon>Eisenbergiella</taxon>
    </lineage>
</organism>
<dbReference type="RefSeq" id="WP_102288438.1">
    <property type="nucleotide sequence ID" value="NZ_CANNOQ010000190.1"/>
</dbReference>
<feature type="transmembrane region" description="Helical" evidence="1">
    <location>
        <begin position="6"/>
        <end position="27"/>
    </location>
</feature>